<protein>
    <submittedName>
        <fullName evidence="1">Uncharacterized protein</fullName>
    </submittedName>
</protein>
<keyword evidence="2" id="KW-1185">Reference proteome</keyword>
<dbReference type="EMBL" id="QKNV01000177">
    <property type="protein sequence ID" value="PZA20487.1"/>
    <property type="molecule type" value="Genomic_DNA"/>
</dbReference>
<evidence type="ECO:0000313" key="1">
    <source>
        <dbReference type="EMBL" id="PZA20487.1"/>
    </source>
</evidence>
<organism evidence="1 2">
    <name type="scientific">Modestobacter versicolor</name>
    <dbReference type="NCBI Taxonomy" id="429133"/>
    <lineage>
        <taxon>Bacteria</taxon>
        <taxon>Bacillati</taxon>
        <taxon>Actinomycetota</taxon>
        <taxon>Actinomycetes</taxon>
        <taxon>Geodermatophilales</taxon>
        <taxon>Geodermatophilaceae</taxon>
        <taxon>Modestobacter</taxon>
    </lineage>
</organism>
<name>A0A323V6H3_9ACTN</name>
<gene>
    <name evidence="1" type="ORF">DMO24_15230</name>
</gene>
<sequence length="211" mass="22509">MGTAAPGYREPVTRLQFDGWILGLGTTSGTRVVLGHWARSPLGPISDVMVQRPDGHRVLLAPTEEVAAFVGSTYTFDEVRLVPVTVGRPDGTTWTVDAGPLQGRVRTGPRPALGRLLHAVPARLARTPAWVGLLDLPARLSTGLRTKGSAGNGRTEWYGVQDLHTLTGVDARWDGEPLGALTAVRPPVTFGFGSVPPRPSVVRVMTTVQLP</sequence>
<dbReference type="OrthoDB" id="3571220at2"/>
<dbReference type="Proteomes" id="UP000247602">
    <property type="component" value="Unassembled WGS sequence"/>
</dbReference>
<comment type="caution">
    <text evidence="1">The sequence shown here is derived from an EMBL/GenBank/DDBJ whole genome shotgun (WGS) entry which is preliminary data.</text>
</comment>
<accession>A0A323V6H3</accession>
<evidence type="ECO:0000313" key="2">
    <source>
        <dbReference type="Proteomes" id="UP000247602"/>
    </source>
</evidence>
<dbReference type="AlphaFoldDB" id="A0A323V6H3"/>
<reference evidence="1 2" key="1">
    <citation type="submission" date="2018-06" db="EMBL/GenBank/DDBJ databases">
        <title>Draft genome sequence of Modestobacter versicolor CP153-2.</title>
        <authorList>
            <person name="Gundlapally S.R."/>
        </authorList>
    </citation>
    <scope>NUCLEOTIDE SEQUENCE [LARGE SCALE GENOMIC DNA]</scope>
    <source>
        <strain evidence="1 2">CP153-2</strain>
    </source>
</reference>
<proteinExistence type="predicted"/>